<dbReference type="OrthoDB" id="191686at2759"/>
<dbReference type="AlphaFoldDB" id="W6UPG0"/>
<dbReference type="Gene3D" id="1.10.238.10">
    <property type="entry name" value="EF-hand"/>
    <property type="match status" value="1"/>
</dbReference>
<evidence type="ECO:0000313" key="2">
    <source>
        <dbReference type="Proteomes" id="UP000019149"/>
    </source>
</evidence>
<dbReference type="EMBL" id="APAU02000034">
    <property type="protein sequence ID" value="EUB60162.1"/>
    <property type="molecule type" value="Genomic_DNA"/>
</dbReference>
<reference evidence="1 2" key="1">
    <citation type="journal article" date="2013" name="Nat. Genet.">
        <title>The genome of the hydatid tapeworm Echinococcus granulosus.</title>
        <authorList>
            <person name="Zheng H."/>
            <person name="Zhang W."/>
            <person name="Zhang L."/>
            <person name="Zhang Z."/>
            <person name="Li J."/>
            <person name="Lu G."/>
            <person name="Zhu Y."/>
            <person name="Wang Y."/>
            <person name="Huang Y."/>
            <person name="Liu J."/>
            <person name="Kang H."/>
            <person name="Chen J."/>
            <person name="Wang L."/>
            <person name="Chen A."/>
            <person name="Yu S."/>
            <person name="Gao Z."/>
            <person name="Jin L."/>
            <person name="Gu W."/>
            <person name="Wang Z."/>
            <person name="Zhao L."/>
            <person name="Shi B."/>
            <person name="Wen H."/>
            <person name="Lin R."/>
            <person name="Jones M.K."/>
            <person name="Brejova B."/>
            <person name="Vinar T."/>
            <person name="Zhao G."/>
            <person name="McManus D.P."/>
            <person name="Chen Z."/>
            <person name="Zhou Y."/>
            <person name="Wang S."/>
        </authorList>
    </citation>
    <scope>NUCLEOTIDE SEQUENCE [LARGE SCALE GENOMIC DNA]</scope>
</reference>
<evidence type="ECO:0000313" key="1">
    <source>
        <dbReference type="EMBL" id="EUB60162.1"/>
    </source>
</evidence>
<dbReference type="InterPro" id="IPR011992">
    <property type="entry name" value="EF-hand-dom_pair"/>
</dbReference>
<dbReference type="Proteomes" id="UP000019149">
    <property type="component" value="Unassembled WGS sequence"/>
</dbReference>
<dbReference type="OMA" id="NCTITSH"/>
<organism evidence="1 2">
    <name type="scientific">Echinococcus granulosus</name>
    <name type="common">Hydatid tapeworm</name>
    <dbReference type="NCBI Taxonomy" id="6210"/>
    <lineage>
        <taxon>Eukaryota</taxon>
        <taxon>Metazoa</taxon>
        <taxon>Spiralia</taxon>
        <taxon>Lophotrochozoa</taxon>
        <taxon>Platyhelminthes</taxon>
        <taxon>Cestoda</taxon>
        <taxon>Eucestoda</taxon>
        <taxon>Cyclophyllidea</taxon>
        <taxon>Taeniidae</taxon>
        <taxon>Echinococcus</taxon>
        <taxon>Echinococcus granulosus group</taxon>
    </lineage>
</organism>
<dbReference type="GeneID" id="36340730"/>
<accession>W6UPG0</accession>
<dbReference type="RefSeq" id="XP_024351358.1">
    <property type="nucleotide sequence ID" value="XM_024494264.1"/>
</dbReference>
<proteinExistence type="predicted"/>
<name>W6UPG0_ECHGR</name>
<gene>
    <name evidence="1" type="ORF">EGR_05015</name>
</gene>
<dbReference type="CTD" id="36340730"/>
<comment type="caution">
    <text evidence="1">The sequence shown here is derived from an EMBL/GenBank/DDBJ whole genome shotgun (WGS) entry which is preliminary data.</text>
</comment>
<sequence length="321" mass="36157">MLGEGRPVSLLSGDPIFKPIHQRPVKLTLDLPAFTAPRTLSTCKRRKRVSPQIFVRDVIKNADVSDVFRQSTCDEVTAKNKNAIHRVIKKVLGAPSVYFDKTELSIILHMYLQLTGLKMREISNEEMKGFLYSTLGITNLFSLDGICRASTKMNNGPLSTTKRYISPSAFVRTLSIMLRGTIDDRAELAFYAMDIDSDGFLRKTVEIRRLLQDSFDTSISAQNAEIDPDEPARDTANFLCEKLNCTITSHVSVQEFREKCQRHPWIVECLLPCIPAERVNYIFQSLFTTGVNIPSIESAVEPTRPTIKCVSGRKSTYSVIK</sequence>
<protein>
    <submittedName>
        <fullName evidence="1">EF-hand calcium-binding domain-containing protein</fullName>
    </submittedName>
</protein>
<dbReference type="SUPFAM" id="SSF47473">
    <property type="entry name" value="EF-hand"/>
    <property type="match status" value="1"/>
</dbReference>
<keyword evidence="2" id="KW-1185">Reference proteome</keyword>
<dbReference type="STRING" id="6210.W6UPG0"/>
<dbReference type="KEGG" id="egl:EGR_05015"/>